<dbReference type="EMBL" id="KN826731">
    <property type="protein sequence ID" value="KIK78043.1"/>
    <property type="molecule type" value="Genomic_DNA"/>
</dbReference>
<proteinExistence type="predicted"/>
<gene>
    <name evidence="2" type="ORF">PAXRUDRAFT_165043</name>
</gene>
<accession>A0A0D0CRP8</accession>
<organism evidence="2 3">
    <name type="scientific">Paxillus rubicundulus Ve08.2h10</name>
    <dbReference type="NCBI Taxonomy" id="930991"/>
    <lineage>
        <taxon>Eukaryota</taxon>
        <taxon>Fungi</taxon>
        <taxon>Dikarya</taxon>
        <taxon>Basidiomycota</taxon>
        <taxon>Agaricomycotina</taxon>
        <taxon>Agaricomycetes</taxon>
        <taxon>Agaricomycetidae</taxon>
        <taxon>Boletales</taxon>
        <taxon>Paxilineae</taxon>
        <taxon>Paxillaceae</taxon>
        <taxon>Paxillus</taxon>
    </lineage>
</organism>
<reference evidence="2 3" key="1">
    <citation type="submission" date="2014-04" db="EMBL/GenBank/DDBJ databases">
        <authorList>
            <consortium name="DOE Joint Genome Institute"/>
            <person name="Kuo A."/>
            <person name="Kohler A."/>
            <person name="Jargeat P."/>
            <person name="Nagy L.G."/>
            <person name="Floudas D."/>
            <person name="Copeland A."/>
            <person name="Barry K.W."/>
            <person name="Cichocki N."/>
            <person name="Veneault-Fourrey C."/>
            <person name="LaButti K."/>
            <person name="Lindquist E.A."/>
            <person name="Lipzen A."/>
            <person name="Lundell T."/>
            <person name="Morin E."/>
            <person name="Murat C."/>
            <person name="Sun H."/>
            <person name="Tunlid A."/>
            <person name="Henrissat B."/>
            <person name="Grigoriev I.V."/>
            <person name="Hibbett D.S."/>
            <person name="Martin F."/>
            <person name="Nordberg H.P."/>
            <person name="Cantor M.N."/>
            <person name="Hua S.X."/>
        </authorList>
    </citation>
    <scope>NUCLEOTIDE SEQUENCE [LARGE SCALE GENOMIC DNA]</scope>
    <source>
        <strain evidence="2 3">Ve08.2h10</strain>
    </source>
</reference>
<dbReference type="Proteomes" id="UP000054538">
    <property type="component" value="Unassembled WGS sequence"/>
</dbReference>
<evidence type="ECO:0000256" key="1">
    <source>
        <dbReference type="SAM" id="MobiDB-lite"/>
    </source>
</evidence>
<name>A0A0D0CRP8_9AGAM</name>
<dbReference type="AlphaFoldDB" id="A0A0D0CRP8"/>
<keyword evidence="3" id="KW-1185">Reference proteome</keyword>
<dbReference type="HOGENOM" id="CLU_1744934_0_0_1"/>
<evidence type="ECO:0000313" key="2">
    <source>
        <dbReference type="EMBL" id="KIK78043.1"/>
    </source>
</evidence>
<dbReference type="InParanoid" id="A0A0D0CRP8"/>
<reference evidence="3" key="2">
    <citation type="submission" date="2015-01" db="EMBL/GenBank/DDBJ databases">
        <title>Evolutionary Origins and Diversification of the Mycorrhizal Mutualists.</title>
        <authorList>
            <consortium name="DOE Joint Genome Institute"/>
            <consortium name="Mycorrhizal Genomics Consortium"/>
            <person name="Kohler A."/>
            <person name="Kuo A."/>
            <person name="Nagy L.G."/>
            <person name="Floudas D."/>
            <person name="Copeland A."/>
            <person name="Barry K.W."/>
            <person name="Cichocki N."/>
            <person name="Veneault-Fourrey C."/>
            <person name="LaButti K."/>
            <person name="Lindquist E.A."/>
            <person name="Lipzen A."/>
            <person name="Lundell T."/>
            <person name="Morin E."/>
            <person name="Murat C."/>
            <person name="Riley R."/>
            <person name="Ohm R."/>
            <person name="Sun H."/>
            <person name="Tunlid A."/>
            <person name="Henrissat B."/>
            <person name="Grigoriev I.V."/>
            <person name="Hibbett D.S."/>
            <person name="Martin F."/>
        </authorList>
    </citation>
    <scope>NUCLEOTIDE SEQUENCE [LARGE SCALE GENOMIC DNA]</scope>
    <source>
        <strain evidence="3">Ve08.2h10</strain>
    </source>
</reference>
<feature type="non-terminal residue" evidence="2">
    <location>
        <position position="1"/>
    </location>
</feature>
<protein>
    <submittedName>
        <fullName evidence="2">Uncharacterized protein</fullName>
    </submittedName>
</protein>
<feature type="region of interest" description="Disordered" evidence="1">
    <location>
        <begin position="1"/>
        <end position="24"/>
    </location>
</feature>
<evidence type="ECO:0000313" key="3">
    <source>
        <dbReference type="Proteomes" id="UP000054538"/>
    </source>
</evidence>
<sequence length="150" mass="16601">PPCRRGQLKTEPTKPVSKPEHMDGRIDNLPAKLDAAEMVQGYWGSVPEPLDTRTQGTEACGSTVHTVNTTRSPTHRELPYWVIMLEGSTWATNTAHCCIMDTSIASHYGLEVSIHSSTGSILIGIHSSDLFLRLYHAPFEGECRNTNIRI</sequence>